<evidence type="ECO:0000313" key="1">
    <source>
        <dbReference type="EMBL" id="MBD7970379.1"/>
    </source>
</evidence>
<protein>
    <submittedName>
        <fullName evidence="1">Uncharacterized protein</fullName>
    </submittedName>
</protein>
<name>A0ABR8T505_9BACL</name>
<evidence type="ECO:0000313" key="2">
    <source>
        <dbReference type="Proteomes" id="UP000608071"/>
    </source>
</evidence>
<accession>A0ABR8T505</accession>
<comment type="caution">
    <text evidence="1">The sequence shown here is derived from an EMBL/GenBank/DDBJ whole genome shotgun (WGS) entry which is preliminary data.</text>
</comment>
<organism evidence="1 2">
    <name type="scientific">Paenibacillus gallinarum</name>
    <dbReference type="NCBI Taxonomy" id="2762232"/>
    <lineage>
        <taxon>Bacteria</taxon>
        <taxon>Bacillati</taxon>
        <taxon>Bacillota</taxon>
        <taxon>Bacilli</taxon>
        <taxon>Bacillales</taxon>
        <taxon>Paenibacillaceae</taxon>
        <taxon>Paenibacillus</taxon>
    </lineage>
</organism>
<proteinExistence type="predicted"/>
<keyword evidence="2" id="KW-1185">Reference proteome</keyword>
<dbReference type="EMBL" id="JACSQL010000011">
    <property type="protein sequence ID" value="MBD7970379.1"/>
    <property type="molecule type" value="Genomic_DNA"/>
</dbReference>
<reference evidence="1 2" key="1">
    <citation type="submission" date="2020-08" db="EMBL/GenBank/DDBJ databases">
        <title>A Genomic Blueprint of the Chicken Gut Microbiome.</title>
        <authorList>
            <person name="Gilroy R."/>
            <person name="Ravi A."/>
            <person name="Getino M."/>
            <person name="Pursley I."/>
            <person name="Horton D.L."/>
            <person name="Alikhan N.-F."/>
            <person name="Baker D."/>
            <person name="Gharbi K."/>
            <person name="Hall N."/>
            <person name="Watson M."/>
            <person name="Adriaenssens E.M."/>
            <person name="Foster-Nyarko E."/>
            <person name="Jarju S."/>
            <person name="Secka A."/>
            <person name="Antonio M."/>
            <person name="Oren A."/>
            <person name="Chaudhuri R."/>
            <person name="La Ragione R.M."/>
            <person name="Hildebrand F."/>
            <person name="Pallen M.J."/>
        </authorList>
    </citation>
    <scope>NUCLEOTIDE SEQUENCE [LARGE SCALE GENOMIC DNA]</scope>
    <source>
        <strain evidence="1 2">Sa2BVA9</strain>
    </source>
</reference>
<dbReference type="Proteomes" id="UP000608071">
    <property type="component" value="Unassembled WGS sequence"/>
</dbReference>
<sequence length="226" mass="26156">MEVRELEFKEKIIGYRASFKNNEIYDISLQSAQDLHIYPLVKGPAVKLKQHDGLFASDDEIKNGVYAENLSNKEMAEKAKLKFLRRDPLIGQPLKVPKPDEVLSIGFSYVLDISSEYAFDLARIRIVGDEIHWTNLSLVSNPVDNYITDRNKMTVDCLYSKYMDQFEEQQTTVFNKDMVTDILTANNIWSRYYEVFELCASRAVEGENVIVYEAINYKQYYGCLVV</sequence>
<dbReference type="RefSeq" id="WP_191803399.1">
    <property type="nucleotide sequence ID" value="NZ_JACSQL010000011.1"/>
</dbReference>
<gene>
    <name evidence="1" type="ORF">H9647_20125</name>
</gene>